<evidence type="ECO:0000259" key="4">
    <source>
        <dbReference type="SMART" id="SM00594"/>
    </source>
</evidence>
<sequence length="576" mass="64486">MALSPSQQDALDQLLAVTASSTPGQKERDERLLRENGWNVQVTVEQIFSLGNTASEVPNDTSSSSTRTSIEDSGSGSRPIASRLEVEDHPLLPRQPVGTRRLSGSHRSPRSPGAGGPANVGLGLWSVITWPISLVLGIVGGIWYFIIRTFAPLSLLPRLPSFLLPPSSTTGNNYGTPHNFTKSAMDPTTRSLRFIRELETFTRCSSSQGNLPDFYIGPYREFVQHLRKEGKLGLVILVSGEHENDEEFKKDVLTDEEFVRTLKEKDIVVWGADLSSREGYQVAQTLLITTYPSITFLSLLPVPNSSTPKLTILSTLSGSPSTTTSSSNIIQTLTTTILPRVTPFLNRLKRERLTIEESRHLRAEQDKAFKEAEKRDREKAELAKQKLQLEKIQKEREEAAKKEKELYIQNKKIWRRYARKHLLPSLSSSSSSLGETGEEGETIKVAIRTPLSSERHIKSFKLNDKSSTLELFIFIETLLIPKEDLPENDPDQPPTSFENSEDLNWEFQIVTSFPRKEIEPTSIKGEEYWKIIKQSGGALFVERKSGSSWGLKESKASINGGEEDEESDDEIIEDSD</sequence>
<dbReference type="GO" id="GO:0005783">
    <property type="term" value="C:endoplasmic reticulum"/>
    <property type="evidence" value="ECO:0007669"/>
    <property type="project" value="TreeGrafter"/>
</dbReference>
<organism evidence="5 6">
    <name type="scientific">Kwoniella dendrophila CBS 6074</name>
    <dbReference type="NCBI Taxonomy" id="1295534"/>
    <lineage>
        <taxon>Eukaryota</taxon>
        <taxon>Fungi</taxon>
        <taxon>Dikarya</taxon>
        <taxon>Basidiomycota</taxon>
        <taxon>Agaricomycotina</taxon>
        <taxon>Tremellomycetes</taxon>
        <taxon>Tremellales</taxon>
        <taxon>Cryptococcaceae</taxon>
        <taxon>Kwoniella</taxon>
    </lineage>
</organism>
<dbReference type="SUPFAM" id="SSF52833">
    <property type="entry name" value="Thioredoxin-like"/>
    <property type="match status" value="1"/>
</dbReference>
<dbReference type="Proteomes" id="UP001355207">
    <property type="component" value="Chromosome 8"/>
</dbReference>
<dbReference type="GeneID" id="91096748"/>
<evidence type="ECO:0000256" key="2">
    <source>
        <dbReference type="SAM" id="MobiDB-lite"/>
    </source>
</evidence>
<accession>A0AAX4K2N2</accession>
<dbReference type="InterPro" id="IPR036249">
    <property type="entry name" value="Thioredoxin-like_sf"/>
</dbReference>
<feature type="compositionally biased region" description="Low complexity" evidence="2">
    <location>
        <begin position="61"/>
        <end position="75"/>
    </location>
</feature>
<keyword evidence="3" id="KW-0812">Transmembrane</keyword>
<reference evidence="5 6" key="1">
    <citation type="submission" date="2024-01" db="EMBL/GenBank/DDBJ databases">
        <title>Comparative genomics of Cryptococcus and Kwoniella reveals pathogenesis evolution and contrasting modes of karyotype evolution via chromosome fusion or intercentromeric recombination.</title>
        <authorList>
            <person name="Coelho M.A."/>
            <person name="David-Palma M."/>
            <person name="Shea T."/>
            <person name="Bowers K."/>
            <person name="McGinley-Smith S."/>
            <person name="Mohammad A.W."/>
            <person name="Gnirke A."/>
            <person name="Yurkov A.M."/>
            <person name="Nowrousian M."/>
            <person name="Sun S."/>
            <person name="Cuomo C.A."/>
            <person name="Heitman J."/>
        </authorList>
    </citation>
    <scope>NUCLEOTIDE SEQUENCE [LARGE SCALE GENOMIC DNA]</scope>
    <source>
        <strain evidence="5 6">CBS 6074</strain>
    </source>
</reference>
<keyword evidence="1" id="KW-0175">Coiled coil</keyword>
<dbReference type="GO" id="GO:0036503">
    <property type="term" value="P:ERAD pathway"/>
    <property type="evidence" value="ECO:0007669"/>
    <property type="project" value="TreeGrafter"/>
</dbReference>
<dbReference type="AlphaFoldDB" id="A0AAX4K2N2"/>
<dbReference type="Gene3D" id="3.40.30.10">
    <property type="entry name" value="Glutaredoxin"/>
    <property type="match status" value="1"/>
</dbReference>
<keyword evidence="6" id="KW-1185">Reference proteome</keyword>
<dbReference type="PANTHER" id="PTHR23322">
    <property type="entry name" value="FAS-ASSOCIATED PROTEIN"/>
    <property type="match status" value="1"/>
</dbReference>
<dbReference type="PANTHER" id="PTHR23322:SF1">
    <property type="entry name" value="FAS-ASSOCIATED FACTOR 2"/>
    <property type="match status" value="1"/>
</dbReference>
<evidence type="ECO:0000256" key="1">
    <source>
        <dbReference type="SAM" id="Coils"/>
    </source>
</evidence>
<evidence type="ECO:0000313" key="5">
    <source>
        <dbReference type="EMBL" id="WWC91137.1"/>
    </source>
</evidence>
<dbReference type="RefSeq" id="XP_066077900.1">
    <property type="nucleotide sequence ID" value="XM_066221803.1"/>
</dbReference>
<feature type="compositionally biased region" description="Polar residues" evidence="2">
    <location>
        <begin position="51"/>
        <end position="60"/>
    </location>
</feature>
<gene>
    <name evidence="5" type="ORF">L201_006078</name>
</gene>
<evidence type="ECO:0000256" key="3">
    <source>
        <dbReference type="SAM" id="Phobius"/>
    </source>
</evidence>
<name>A0AAX4K2N2_9TREE</name>
<feature type="region of interest" description="Disordered" evidence="2">
    <location>
        <begin position="51"/>
        <end position="116"/>
    </location>
</feature>
<keyword evidence="3" id="KW-1133">Transmembrane helix</keyword>
<dbReference type="GO" id="GO:0043130">
    <property type="term" value="F:ubiquitin binding"/>
    <property type="evidence" value="ECO:0007669"/>
    <property type="project" value="TreeGrafter"/>
</dbReference>
<dbReference type="EMBL" id="CP144105">
    <property type="protein sequence ID" value="WWC91137.1"/>
    <property type="molecule type" value="Genomic_DNA"/>
</dbReference>
<dbReference type="InterPro" id="IPR050730">
    <property type="entry name" value="UBX_domain-protein"/>
</dbReference>
<keyword evidence="3" id="KW-0472">Membrane</keyword>
<evidence type="ECO:0000313" key="6">
    <source>
        <dbReference type="Proteomes" id="UP001355207"/>
    </source>
</evidence>
<feature type="transmembrane region" description="Helical" evidence="3">
    <location>
        <begin position="120"/>
        <end position="146"/>
    </location>
</feature>
<dbReference type="InterPro" id="IPR006577">
    <property type="entry name" value="UAS"/>
</dbReference>
<feature type="compositionally biased region" description="Acidic residues" evidence="2">
    <location>
        <begin position="561"/>
        <end position="576"/>
    </location>
</feature>
<protein>
    <recommendedName>
        <fullName evidence="4">UAS domain-containing protein</fullName>
    </recommendedName>
</protein>
<proteinExistence type="predicted"/>
<dbReference type="SMART" id="SM00594">
    <property type="entry name" value="UAS"/>
    <property type="match status" value="1"/>
</dbReference>
<feature type="domain" description="UAS" evidence="4">
    <location>
        <begin position="200"/>
        <end position="334"/>
    </location>
</feature>
<feature type="region of interest" description="Disordered" evidence="2">
    <location>
        <begin position="545"/>
        <end position="576"/>
    </location>
</feature>
<feature type="coiled-coil region" evidence="1">
    <location>
        <begin position="370"/>
        <end position="409"/>
    </location>
</feature>